<dbReference type="EC" id="7.4.2.4" evidence="1"/>
<evidence type="ECO:0000256" key="1">
    <source>
        <dbReference type="ARBA" id="ARBA00012047"/>
    </source>
</evidence>
<comment type="catalytic activity">
    <reaction evidence="4">
        <text>ATP + H2O + chloroplast-proteinSide 1 = ADP + phosphate + chloroplast-proteinSide 2.</text>
        <dbReference type="EC" id="7.4.2.4"/>
    </reaction>
</comment>
<dbReference type="PRINTS" id="PR00906">
    <property type="entry name" value="SECA"/>
</dbReference>
<dbReference type="Proteomes" id="UP000324897">
    <property type="component" value="Chromosome 2"/>
</dbReference>
<dbReference type="GO" id="GO:0005524">
    <property type="term" value="F:ATP binding"/>
    <property type="evidence" value="ECO:0007669"/>
    <property type="project" value="InterPro"/>
</dbReference>
<evidence type="ECO:0000256" key="2">
    <source>
        <dbReference type="ARBA" id="ARBA00022927"/>
    </source>
</evidence>
<dbReference type="SUPFAM" id="SSF52540">
    <property type="entry name" value="P-loop containing nucleoside triphosphate hydrolases"/>
    <property type="match status" value="1"/>
</dbReference>
<gene>
    <name evidence="6" type="ORF">EJB05_28816</name>
</gene>
<dbReference type="SMART" id="SM00957">
    <property type="entry name" value="SecA_DEAD"/>
    <property type="match status" value="1"/>
</dbReference>
<dbReference type="GO" id="GO:0009941">
    <property type="term" value="C:chloroplast envelope"/>
    <property type="evidence" value="ECO:0007669"/>
    <property type="project" value="TreeGrafter"/>
</dbReference>
<dbReference type="InterPro" id="IPR000185">
    <property type="entry name" value="SecA"/>
</dbReference>
<keyword evidence="2" id="KW-0653">Protein transport</keyword>
<evidence type="ECO:0000256" key="3">
    <source>
        <dbReference type="ARBA" id="ARBA00023010"/>
    </source>
</evidence>
<evidence type="ECO:0000256" key="4">
    <source>
        <dbReference type="ARBA" id="ARBA00034043"/>
    </source>
</evidence>
<accession>A0A5J9UT01</accession>
<dbReference type="Gene3D" id="3.40.50.300">
    <property type="entry name" value="P-loop containing nucleotide triphosphate hydrolases"/>
    <property type="match status" value="1"/>
</dbReference>
<feature type="domain" description="SecA family profile" evidence="5">
    <location>
        <begin position="63"/>
        <end position="232"/>
    </location>
</feature>
<dbReference type="GO" id="GO:0017038">
    <property type="term" value="P:protein import"/>
    <property type="evidence" value="ECO:0007669"/>
    <property type="project" value="InterPro"/>
</dbReference>
<dbReference type="Pfam" id="PF07517">
    <property type="entry name" value="SecA_DEAD"/>
    <property type="match status" value="1"/>
</dbReference>
<reference evidence="6 7" key="1">
    <citation type="journal article" date="2019" name="Sci. Rep.">
        <title>A high-quality genome of Eragrostis curvula grass provides insights into Poaceae evolution and supports new strategies to enhance forage quality.</title>
        <authorList>
            <person name="Carballo J."/>
            <person name="Santos B.A.C.M."/>
            <person name="Zappacosta D."/>
            <person name="Garbus I."/>
            <person name="Selva J.P."/>
            <person name="Gallo C.A."/>
            <person name="Diaz A."/>
            <person name="Albertini E."/>
            <person name="Caccamo M."/>
            <person name="Echenique V."/>
        </authorList>
    </citation>
    <scope>NUCLEOTIDE SEQUENCE [LARGE SCALE GENOMIC DNA]</scope>
    <source>
        <strain evidence="7">cv. Victoria</strain>
        <tissue evidence="6">Leaf</tissue>
    </source>
</reference>
<dbReference type="InterPro" id="IPR011115">
    <property type="entry name" value="SecA_DEAD"/>
</dbReference>
<dbReference type="OrthoDB" id="10265155at2759"/>
<dbReference type="GO" id="GO:0006886">
    <property type="term" value="P:intracellular protein transport"/>
    <property type="evidence" value="ECO:0007669"/>
    <property type="project" value="InterPro"/>
</dbReference>
<keyword evidence="3" id="KW-0811">Translocation</keyword>
<evidence type="ECO:0000313" key="6">
    <source>
        <dbReference type="EMBL" id="TVU26277.1"/>
    </source>
</evidence>
<dbReference type="AlphaFoldDB" id="A0A5J9UT01"/>
<feature type="non-terminal residue" evidence="6">
    <location>
        <position position="1"/>
    </location>
</feature>
<dbReference type="PANTHER" id="PTHR30612:SF11">
    <property type="entry name" value="PROTEIN TRANSLOCASE SUBUNIT SECA2, CHLOROPLASTIC"/>
    <property type="match status" value="1"/>
</dbReference>
<dbReference type="PANTHER" id="PTHR30612">
    <property type="entry name" value="SECA INNER MEMBRANE COMPONENT OF SEC PROTEIN SECRETION SYSTEM"/>
    <property type="match status" value="1"/>
</dbReference>
<dbReference type="Gramene" id="TVU26277">
    <property type="protein sequence ID" value="TVU26277"/>
    <property type="gene ID" value="EJB05_28816"/>
</dbReference>
<dbReference type="CDD" id="cd17928">
    <property type="entry name" value="DEXDc_SecA"/>
    <property type="match status" value="1"/>
</dbReference>
<organism evidence="6 7">
    <name type="scientific">Eragrostis curvula</name>
    <name type="common">weeping love grass</name>
    <dbReference type="NCBI Taxonomy" id="38414"/>
    <lineage>
        <taxon>Eukaryota</taxon>
        <taxon>Viridiplantae</taxon>
        <taxon>Streptophyta</taxon>
        <taxon>Embryophyta</taxon>
        <taxon>Tracheophyta</taxon>
        <taxon>Spermatophyta</taxon>
        <taxon>Magnoliopsida</taxon>
        <taxon>Liliopsida</taxon>
        <taxon>Poales</taxon>
        <taxon>Poaceae</taxon>
        <taxon>PACMAD clade</taxon>
        <taxon>Chloridoideae</taxon>
        <taxon>Eragrostideae</taxon>
        <taxon>Eragrostidinae</taxon>
        <taxon>Eragrostis</taxon>
    </lineage>
</organism>
<evidence type="ECO:0000313" key="7">
    <source>
        <dbReference type="Proteomes" id="UP000324897"/>
    </source>
</evidence>
<dbReference type="GO" id="GO:0016464">
    <property type="term" value="F:chloroplast protein-transporting ATPase activity"/>
    <property type="evidence" value="ECO:0007669"/>
    <property type="project" value="UniProtKB-EC"/>
</dbReference>
<protein>
    <recommendedName>
        <fullName evidence="1">chloroplast protein-transporting ATPase</fullName>
        <ecNumber evidence="1">7.4.2.4</ecNumber>
    </recommendedName>
</protein>
<dbReference type="GO" id="GO:0006605">
    <property type="term" value="P:protein targeting"/>
    <property type="evidence" value="ECO:0007669"/>
    <property type="project" value="InterPro"/>
</dbReference>
<dbReference type="EMBL" id="RWGY01000013">
    <property type="protein sequence ID" value="TVU26277.1"/>
    <property type="molecule type" value="Genomic_DNA"/>
</dbReference>
<comment type="caution">
    <text evidence="6">The sequence shown here is derived from an EMBL/GenBank/DDBJ whole genome shotgun (WGS) entry which is preliminary data.</text>
</comment>
<proteinExistence type="predicted"/>
<dbReference type="GO" id="GO:0016020">
    <property type="term" value="C:membrane"/>
    <property type="evidence" value="ECO:0007669"/>
    <property type="project" value="InterPro"/>
</dbReference>
<dbReference type="InterPro" id="IPR014018">
    <property type="entry name" value="SecA_motor_DEAD"/>
</dbReference>
<sequence>MAAAALSSPSPSLLSVPTPPAHLLSITSKPTAARGLNPRTKNPRRLYCAAASPTVPAPASAAKAGSWRDLFSLNSWVVRDYRRLVDSVGALEPALRRLSDEAQQMLFFFSSRLSLKAKTAEFRARLARGETLADVQAEAFAVVREAARRALGMRHFDVQIIGGAVLHGGCIAEMKTGEGKTLVSTLAAYLNALTGEGVHVVTVNDYLAQRAAEWMGCVHLFLGLTVGLMQHK</sequence>
<dbReference type="PROSITE" id="PS51196">
    <property type="entry name" value="SECA_MOTOR_DEAD"/>
    <property type="match status" value="1"/>
</dbReference>
<dbReference type="InterPro" id="IPR027417">
    <property type="entry name" value="P-loop_NTPase"/>
</dbReference>
<evidence type="ECO:0000259" key="5">
    <source>
        <dbReference type="PROSITE" id="PS51196"/>
    </source>
</evidence>
<keyword evidence="2" id="KW-0813">Transport</keyword>
<keyword evidence="7" id="KW-1185">Reference proteome</keyword>
<name>A0A5J9UT01_9POAL</name>